<protein>
    <submittedName>
        <fullName evidence="4">Trimethylamine:corrinoid methyltransferase</fullName>
    </submittedName>
</protein>
<reference evidence="4 5" key="1">
    <citation type="submission" date="2014-09" db="EMBL/GenBank/DDBJ databases">
        <title>Draft genome sequence of an obligately methylotrophic methanogen, Methanococcoides methylutens, isolated from marine sediment.</title>
        <authorList>
            <person name="Guan Y."/>
            <person name="Ngugi D.K."/>
            <person name="Blom J."/>
            <person name="Ali S."/>
            <person name="Ferry J.G."/>
            <person name="Stingl U."/>
        </authorList>
    </citation>
    <scope>NUCLEOTIDE SEQUENCE [LARGE SCALE GENOMIC DNA]</scope>
    <source>
        <strain evidence="4 5">DSM 2657</strain>
    </source>
</reference>
<gene>
    <name evidence="4" type="ORF">LI82_10570</name>
</gene>
<proteinExistence type="inferred from homology"/>
<evidence type="ECO:0000256" key="3">
    <source>
        <dbReference type="ARBA" id="ARBA00022679"/>
    </source>
</evidence>
<evidence type="ECO:0000256" key="2">
    <source>
        <dbReference type="ARBA" id="ARBA00022603"/>
    </source>
</evidence>
<accession>A0A099SZS9</accession>
<evidence type="ECO:0000313" key="4">
    <source>
        <dbReference type="EMBL" id="KGK98159.1"/>
    </source>
</evidence>
<dbReference type="InterPro" id="IPR038601">
    <property type="entry name" value="MttB-like_sf"/>
</dbReference>
<dbReference type="EMBL" id="JRHO01000014">
    <property type="protein sequence ID" value="KGK98159.1"/>
    <property type="molecule type" value="Genomic_DNA"/>
</dbReference>
<evidence type="ECO:0000256" key="1">
    <source>
        <dbReference type="ARBA" id="ARBA00007137"/>
    </source>
</evidence>
<organism evidence="4 5">
    <name type="scientific">Methanococcoides methylutens</name>
    <dbReference type="NCBI Taxonomy" id="2226"/>
    <lineage>
        <taxon>Archaea</taxon>
        <taxon>Methanobacteriati</taxon>
        <taxon>Methanobacteriota</taxon>
        <taxon>Stenosarchaea group</taxon>
        <taxon>Methanomicrobia</taxon>
        <taxon>Methanosarcinales</taxon>
        <taxon>Methanosarcinaceae</taxon>
        <taxon>Methanococcoides</taxon>
    </lineage>
</organism>
<comment type="similarity">
    <text evidence="1">Belongs to the trimethylamine methyltransferase family.</text>
</comment>
<dbReference type="Gene3D" id="3.20.20.480">
    <property type="entry name" value="Trimethylamine methyltransferase-like"/>
    <property type="match status" value="1"/>
</dbReference>
<name>A0A099SZS9_METMT</name>
<keyword evidence="3 4" id="KW-0808">Transferase</keyword>
<dbReference type="GO" id="GO:0015948">
    <property type="term" value="P:methanogenesis"/>
    <property type="evidence" value="ECO:0007669"/>
    <property type="project" value="InterPro"/>
</dbReference>
<dbReference type="GO" id="GO:0008168">
    <property type="term" value="F:methyltransferase activity"/>
    <property type="evidence" value="ECO:0007669"/>
    <property type="project" value="UniProtKB-KW"/>
</dbReference>
<dbReference type="Proteomes" id="UP000029859">
    <property type="component" value="Unassembled WGS sequence"/>
</dbReference>
<dbReference type="GO" id="GO:0032259">
    <property type="term" value="P:methylation"/>
    <property type="evidence" value="ECO:0007669"/>
    <property type="project" value="UniProtKB-KW"/>
</dbReference>
<comment type="caution">
    <text evidence="4">The sequence shown here is derived from an EMBL/GenBank/DDBJ whole genome shotgun (WGS) entry which is preliminary data.</text>
</comment>
<dbReference type="InterPro" id="IPR010426">
    <property type="entry name" value="MTTB_MeTrfase"/>
</dbReference>
<evidence type="ECO:0000313" key="5">
    <source>
        <dbReference type="Proteomes" id="UP000029859"/>
    </source>
</evidence>
<dbReference type="AlphaFoldDB" id="A0A099SZS9"/>
<dbReference type="Pfam" id="PF06253">
    <property type="entry name" value="MTTB"/>
    <property type="match status" value="1"/>
</dbReference>
<keyword evidence="5" id="KW-1185">Reference proteome</keyword>
<keyword evidence="2 4" id="KW-0489">Methyltransferase</keyword>
<sequence length="147" mass="15983">MTTLLPAFAGCNTIYGGGMLELGMTFSLEQFVIDADIIKMTRSAMRGIPVSDETLAVPSIQKVGIGNNFLAHKETRNNLNLVSAPELFDRDMFGDWEAAGSKDIATVAHEKVVDIMKNHEVKAIDADLFADMQAVVDKADTAFRASM</sequence>